<proteinExistence type="predicted"/>
<dbReference type="AlphaFoldDB" id="A0AAU9I701"/>
<keyword evidence="2" id="KW-1185">Reference proteome</keyword>
<organism evidence="1 2">
    <name type="scientific">Blepharisma stoltei</name>
    <dbReference type="NCBI Taxonomy" id="1481888"/>
    <lineage>
        <taxon>Eukaryota</taxon>
        <taxon>Sar</taxon>
        <taxon>Alveolata</taxon>
        <taxon>Ciliophora</taxon>
        <taxon>Postciliodesmatophora</taxon>
        <taxon>Heterotrichea</taxon>
        <taxon>Heterotrichida</taxon>
        <taxon>Blepharismidae</taxon>
        <taxon>Blepharisma</taxon>
    </lineage>
</organism>
<evidence type="ECO:0000313" key="2">
    <source>
        <dbReference type="Proteomes" id="UP001162131"/>
    </source>
</evidence>
<dbReference type="Proteomes" id="UP001162131">
    <property type="component" value="Unassembled WGS sequence"/>
</dbReference>
<sequence length="74" mass="9097">MNFNHFYALVCRLSKHQYNVFYRSLQLHTKKKRRIMRRINYRCQLTTKCSKAFFAISAYPCNDNPTQYYYLKSI</sequence>
<gene>
    <name evidence="1" type="ORF">BSTOLATCC_MIC264</name>
</gene>
<protein>
    <submittedName>
        <fullName evidence="1">Uncharacterized protein</fullName>
    </submittedName>
</protein>
<accession>A0AAU9I701</accession>
<dbReference type="EMBL" id="CAJZBQ010000001">
    <property type="protein sequence ID" value="CAG9310052.1"/>
    <property type="molecule type" value="Genomic_DNA"/>
</dbReference>
<reference evidence="1" key="1">
    <citation type="submission" date="2021-09" db="EMBL/GenBank/DDBJ databases">
        <authorList>
            <consortium name="AG Swart"/>
            <person name="Singh M."/>
            <person name="Singh A."/>
            <person name="Seah K."/>
            <person name="Emmerich C."/>
        </authorList>
    </citation>
    <scope>NUCLEOTIDE SEQUENCE</scope>
    <source>
        <strain evidence="1">ATCC30299</strain>
    </source>
</reference>
<evidence type="ECO:0000313" key="1">
    <source>
        <dbReference type="EMBL" id="CAG9310052.1"/>
    </source>
</evidence>
<name>A0AAU9I701_9CILI</name>
<comment type="caution">
    <text evidence="1">The sequence shown here is derived from an EMBL/GenBank/DDBJ whole genome shotgun (WGS) entry which is preliminary data.</text>
</comment>